<protein>
    <submittedName>
        <fullName evidence="1">Uncharacterized protein</fullName>
    </submittedName>
</protein>
<dbReference type="AlphaFoldDB" id="A0A392PKX9"/>
<organism evidence="1 2">
    <name type="scientific">Trifolium medium</name>
    <dbReference type="NCBI Taxonomy" id="97028"/>
    <lineage>
        <taxon>Eukaryota</taxon>
        <taxon>Viridiplantae</taxon>
        <taxon>Streptophyta</taxon>
        <taxon>Embryophyta</taxon>
        <taxon>Tracheophyta</taxon>
        <taxon>Spermatophyta</taxon>
        <taxon>Magnoliopsida</taxon>
        <taxon>eudicotyledons</taxon>
        <taxon>Gunneridae</taxon>
        <taxon>Pentapetalae</taxon>
        <taxon>rosids</taxon>
        <taxon>fabids</taxon>
        <taxon>Fabales</taxon>
        <taxon>Fabaceae</taxon>
        <taxon>Papilionoideae</taxon>
        <taxon>50 kb inversion clade</taxon>
        <taxon>NPAAA clade</taxon>
        <taxon>Hologalegina</taxon>
        <taxon>IRL clade</taxon>
        <taxon>Trifolieae</taxon>
        <taxon>Trifolium</taxon>
    </lineage>
</organism>
<keyword evidence="2" id="KW-1185">Reference proteome</keyword>
<dbReference type="Proteomes" id="UP000265520">
    <property type="component" value="Unassembled WGS sequence"/>
</dbReference>
<reference evidence="1 2" key="1">
    <citation type="journal article" date="2018" name="Front. Plant Sci.">
        <title>Red Clover (Trifolium pratense) and Zigzag Clover (T. medium) - A Picture of Genomic Similarities and Differences.</title>
        <authorList>
            <person name="Dluhosova J."/>
            <person name="Istvanek J."/>
            <person name="Nedelnik J."/>
            <person name="Repkova J."/>
        </authorList>
    </citation>
    <scope>NUCLEOTIDE SEQUENCE [LARGE SCALE GENOMIC DNA]</scope>
    <source>
        <strain evidence="2">cv. 10/8</strain>
        <tissue evidence="1">Leaf</tissue>
    </source>
</reference>
<evidence type="ECO:0000313" key="1">
    <source>
        <dbReference type="EMBL" id="MCI11956.1"/>
    </source>
</evidence>
<name>A0A392PKX9_9FABA</name>
<sequence length="23" mass="2557">MSAEAVERVSLLAIAWERKVQVA</sequence>
<evidence type="ECO:0000313" key="2">
    <source>
        <dbReference type="Proteomes" id="UP000265520"/>
    </source>
</evidence>
<accession>A0A392PKX9</accession>
<comment type="caution">
    <text evidence="1">The sequence shown here is derived from an EMBL/GenBank/DDBJ whole genome shotgun (WGS) entry which is preliminary data.</text>
</comment>
<feature type="non-terminal residue" evidence="1">
    <location>
        <position position="23"/>
    </location>
</feature>
<proteinExistence type="predicted"/>
<dbReference type="EMBL" id="LXQA010082190">
    <property type="protein sequence ID" value="MCI11956.1"/>
    <property type="molecule type" value="Genomic_DNA"/>
</dbReference>